<dbReference type="RefSeq" id="XP_025435167.1">
    <property type="nucleotide sequence ID" value="XM_025577083.1"/>
</dbReference>
<organism evidence="2 3">
    <name type="scientific">Aspergillus saccharolyticus JOP 1030-1</name>
    <dbReference type="NCBI Taxonomy" id="1450539"/>
    <lineage>
        <taxon>Eukaryota</taxon>
        <taxon>Fungi</taxon>
        <taxon>Dikarya</taxon>
        <taxon>Ascomycota</taxon>
        <taxon>Pezizomycotina</taxon>
        <taxon>Eurotiomycetes</taxon>
        <taxon>Eurotiomycetidae</taxon>
        <taxon>Eurotiales</taxon>
        <taxon>Aspergillaceae</taxon>
        <taxon>Aspergillus</taxon>
        <taxon>Aspergillus subgen. Circumdati</taxon>
    </lineage>
</organism>
<reference evidence="2 3" key="1">
    <citation type="submission" date="2016-12" db="EMBL/GenBank/DDBJ databases">
        <title>The genomes of Aspergillus section Nigri reveals drivers in fungal speciation.</title>
        <authorList>
            <consortium name="DOE Joint Genome Institute"/>
            <person name="Vesth T.C."/>
            <person name="Nybo J."/>
            <person name="Theobald S."/>
            <person name="Brandl J."/>
            <person name="Frisvad J.C."/>
            <person name="Nielsen K.F."/>
            <person name="Lyhne E.K."/>
            <person name="Kogle M.E."/>
            <person name="Kuo A."/>
            <person name="Riley R."/>
            <person name="Clum A."/>
            <person name="Nolan M."/>
            <person name="Lipzen A."/>
            <person name="Salamov A."/>
            <person name="Henrissat B."/>
            <person name="Wiebenga A."/>
            <person name="De Vries R.P."/>
            <person name="Grigoriev I.V."/>
            <person name="Mortensen U.H."/>
            <person name="Andersen M.R."/>
            <person name="Baker S.E."/>
        </authorList>
    </citation>
    <scope>NUCLEOTIDE SEQUENCE [LARGE SCALE GENOMIC DNA]</scope>
    <source>
        <strain evidence="2 3">JOP 1030-1</strain>
    </source>
</reference>
<evidence type="ECO:0000313" key="2">
    <source>
        <dbReference type="EMBL" id="PYH49185.1"/>
    </source>
</evidence>
<sequence>MSNLPQATAETELPTDQTVPTAWAQHENQVSTAPLVSWPFPKRDRPSREDLSELVRSQLVSRSDWTPVARVQHDSCGIRPISSRAKRLIFPVSGIFVEVEEEEKQQQQQPTIQLQFDPIIGLVSASLLRRKLDALHANSKFVEIMSRTTVFREASEAGDPVGDLSSCSVELRSPHPLG</sequence>
<accession>A0A318ZRA3</accession>
<dbReference type="Proteomes" id="UP000248349">
    <property type="component" value="Unassembled WGS sequence"/>
</dbReference>
<evidence type="ECO:0000313" key="3">
    <source>
        <dbReference type="Proteomes" id="UP000248349"/>
    </source>
</evidence>
<proteinExistence type="predicted"/>
<protein>
    <submittedName>
        <fullName evidence="2">Uncharacterized protein</fullName>
    </submittedName>
</protein>
<feature type="region of interest" description="Disordered" evidence="1">
    <location>
        <begin position="1"/>
        <end position="26"/>
    </location>
</feature>
<dbReference type="AlphaFoldDB" id="A0A318ZRA3"/>
<evidence type="ECO:0000256" key="1">
    <source>
        <dbReference type="SAM" id="MobiDB-lite"/>
    </source>
</evidence>
<dbReference type="GeneID" id="37078312"/>
<keyword evidence="3" id="KW-1185">Reference proteome</keyword>
<name>A0A318ZRA3_9EURO</name>
<dbReference type="EMBL" id="KZ821219">
    <property type="protein sequence ID" value="PYH49185.1"/>
    <property type="molecule type" value="Genomic_DNA"/>
</dbReference>
<gene>
    <name evidence="2" type="ORF">BP01DRAFT_378752</name>
</gene>